<dbReference type="Gene3D" id="3.40.50.10610">
    <property type="entry name" value="ABC-type transport auxiliary lipoprotein component"/>
    <property type="match status" value="1"/>
</dbReference>
<feature type="chain" id="PRO_5046861760" evidence="1">
    <location>
        <begin position="24"/>
        <end position="216"/>
    </location>
</feature>
<evidence type="ECO:0000313" key="2">
    <source>
        <dbReference type="EMBL" id="MCX2564635.1"/>
    </source>
</evidence>
<comment type="caution">
    <text evidence="2">The sequence shown here is derived from an EMBL/GenBank/DDBJ whole genome shotgun (WGS) entry which is preliminary data.</text>
</comment>
<dbReference type="EMBL" id="JAPIUZ010000007">
    <property type="protein sequence ID" value="MCX2564635.1"/>
    <property type="molecule type" value="Genomic_DNA"/>
</dbReference>
<dbReference type="RefSeq" id="WP_173560146.1">
    <property type="nucleotide sequence ID" value="NZ_JAPIUZ010000007.1"/>
</dbReference>
<keyword evidence="3" id="KW-1185">Reference proteome</keyword>
<proteinExistence type="predicted"/>
<reference evidence="2 3" key="1">
    <citation type="submission" date="2022-11" db="EMBL/GenBank/DDBJ databases">
        <title>Genome sequencing of Acetobacter type strain.</title>
        <authorList>
            <person name="Heo J."/>
            <person name="Lee D."/>
            <person name="Han B.-H."/>
            <person name="Hong S.-B."/>
            <person name="Kwon S.-W."/>
        </authorList>
    </citation>
    <scope>NUCLEOTIDE SEQUENCE [LARGE SCALE GENOMIC DNA]</scope>
    <source>
        <strain evidence="2 3">KACC 21253</strain>
    </source>
</reference>
<dbReference type="Proteomes" id="UP001301152">
    <property type="component" value="Unassembled WGS sequence"/>
</dbReference>
<evidence type="ECO:0000256" key="1">
    <source>
        <dbReference type="SAM" id="SignalP"/>
    </source>
</evidence>
<organism evidence="2 3">
    <name type="scientific">Acetobacter thailandicus</name>
    <dbReference type="NCBI Taxonomy" id="1502842"/>
    <lineage>
        <taxon>Bacteria</taxon>
        <taxon>Pseudomonadati</taxon>
        <taxon>Pseudomonadota</taxon>
        <taxon>Alphaproteobacteria</taxon>
        <taxon>Acetobacterales</taxon>
        <taxon>Acetobacteraceae</taxon>
        <taxon>Acetobacter</taxon>
    </lineage>
</organism>
<evidence type="ECO:0000313" key="3">
    <source>
        <dbReference type="Proteomes" id="UP001301152"/>
    </source>
</evidence>
<protein>
    <submittedName>
        <fullName evidence="2">DUF799 domain-containing protein</fullName>
    </submittedName>
</protein>
<dbReference type="InterPro" id="IPR008517">
    <property type="entry name" value="GNA1162-like"/>
</dbReference>
<gene>
    <name evidence="2" type="ORF">OQ497_11805</name>
</gene>
<name>A0ABT3QHB3_9PROT</name>
<feature type="signal peptide" evidence="1">
    <location>
        <begin position="1"/>
        <end position="23"/>
    </location>
</feature>
<dbReference type="PROSITE" id="PS51257">
    <property type="entry name" value="PROKAR_LIPOPROTEIN"/>
    <property type="match status" value="1"/>
</dbReference>
<keyword evidence="1" id="KW-0732">Signal</keyword>
<accession>A0ABT3QHB3</accession>
<sequence>MTFSRALRLCASLSATLTLVACASKSPPDYTAFRNARPRSVLVMPPINHTNDIKATAGVMSQMTMPIAEDGYYVVPVAVEMETFRHNGLDAPDDIMQVPAAKLRAIFGADAALYSTVTSYGTSYNILSSNTIVTVSARLVDLKDGSILWSGSASATDQDAGGFQMNGIVGALIKQTIGSLSDESFSVARVTDARLLSAGPPDGLLYGPRNPRYGTD</sequence>
<dbReference type="Pfam" id="PF05643">
    <property type="entry name" value="GNA1162-like"/>
    <property type="match status" value="1"/>
</dbReference>